<proteinExistence type="predicted"/>
<reference evidence="2 3" key="2">
    <citation type="submission" date="2018-03" db="EMBL/GenBank/DDBJ databases">
        <title>The ancient ancestry and fast evolution of plastids.</title>
        <authorList>
            <person name="Moore K.R."/>
            <person name="Magnabosco C."/>
            <person name="Momper L."/>
            <person name="Gold D.A."/>
            <person name="Bosak T."/>
            <person name="Fournier G.P."/>
        </authorList>
    </citation>
    <scope>NUCLEOTIDE SEQUENCE [LARGE SCALE GENOMIC DNA]</scope>
    <source>
        <strain evidence="2 3">ULC007</strain>
    </source>
</reference>
<evidence type="ECO:0000259" key="1">
    <source>
        <dbReference type="PROSITE" id="PS50006"/>
    </source>
</evidence>
<dbReference type="OrthoDB" id="510956at2"/>
<organism evidence="2 3">
    <name type="scientific">Phormidesmis priestleyi ULC007</name>
    <dbReference type="NCBI Taxonomy" id="1920490"/>
    <lineage>
        <taxon>Bacteria</taxon>
        <taxon>Bacillati</taxon>
        <taxon>Cyanobacteriota</taxon>
        <taxon>Cyanophyceae</taxon>
        <taxon>Leptolyngbyales</taxon>
        <taxon>Leptolyngbyaceae</taxon>
        <taxon>Phormidesmis</taxon>
    </lineage>
</organism>
<dbReference type="EMBL" id="PVWG01000022">
    <property type="protein sequence ID" value="PSB17936.1"/>
    <property type="molecule type" value="Genomic_DNA"/>
</dbReference>
<keyword evidence="3" id="KW-1185">Reference proteome</keyword>
<dbReference type="Pfam" id="PF00498">
    <property type="entry name" value="FHA"/>
    <property type="match status" value="1"/>
</dbReference>
<dbReference type="AlphaFoldDB" id="A0A2T1DBU3"/>
<dbReference type="InterPro" id="IPR008984">
    <property type="entry name" value="SMAD_FHA_dom_sf"/>
</dbReference>
<protein>
    <submittedName>
        <fullName evidence="2">Phosphopeptide-binding protein</fullName>
    </submittedName>
</protein>
<dbReference type="SMART" id="SM00240">
    <property type="entry name" value="FHA"/>
    <property type="match status" value="1"/>
</dbReference>
<sequence length="142" mass="16131">MPSDPYQDHFLIIKDDTGERKEPLNESRYSVGRDAECDIRLISQFVSRYHATIEQQVNPDGTCSYHIKDGDQNGKPSANGLLIDGRRLRSHDLSDRDEVIFGPQVKITYHLLRRDAYATVPPDEFDITLINPGTAELDSLDE</sequence>
<dbReference type="STRING" id="1920490.GCA_001895925_04250"/>
<dbReference type="Proteomes" id="UP000238634">
    <property type="component" value="Unassembled WGS sequence"/>
</dbReference>
<evidence type="ECO:0000313" key="2">
    <source>
        <dbReference type="EMBL" id="PSB17936.1"/>
    </source>
</evidence>
<dbReference type="RefSeq" id="WP_073070371.1">
    <property type="nucleotide sequence ID" value="NZ_MPPI01000007.1"/>
</dbReference>
<evidence type="ECO:0000313" key="3">
    <source>
        <dbReference type="Proteomes" id="UP000238634"/>
    </source>
</evidence>
<comment type="caution">
    <text evidence="2">The sequence shown here is derived from an EMBL/GenBank/DDBJ whole genome shotgun (WGS) entry which is preliminary data.</text>
</comment>
<dbReference type="PROSITE" id="PS50006">
    <property type="entry name" value="FHA_DOMAIN"/>
    <property type="match status" value="1"/>
</dbReference>
<gene>
    <name evidence="2" type="ORF">C7B65_17220</name>
</gene>
<feature type="domain" description="FHA" evidence="1">
    <location>
        <begin position="29"/>
        <end position="88"/>
    </location>
</feature>
<dbReference type="Gene3D" id="2.60.200.20">
    <property type="match status" value="1"/>
</dbReference>
<dbReference type="SUPFAM" id="SSF49879">
    <property type="entry name" value="SMAD/FHA domain"/>
    <property type="match status" value="1"/>
</dbReference>
<accession>A0A2T1DBU3</accession>
<name>A0A2T1DBU3_9CYAN</name>
<dbReference type="InterPro" id="IPR000253">
    <property type="entry name" value="FHA_dom"/>
</dbReference>
<reference evidence="2 3" key="1">
    <citation type="submission" date="2018-02" db="EMBL/GenBank/DDBJ databases">
        <authorList>
            <person name="Cohen D.B."/>
            <person name="Kent A.D."/>
        </authorList>
    </citation>
    <scope>NUCLEOTIDE SEQUENCE [LARGE SCALE GENOMIC DNA]</scope>
    <source>
        <strain evidence="2 3">ULC007</strain>
    </source>
</reference>